<protein>
    <recommendedName>
        <fullName evidence="4">PAC2 family protein</fullName>
    </recommendedName>
</protein>
<evidence type="ECO:0008006" key="4">
    <source>
        <dbReference type="Google" id="ProtNLM"/>
    </source>
</evidence>
<feature type="region of interest" description="Disordered" evidence="1">
    <location>
        <begin position="297"/>
        <end position="318"/>
    </location>
</feature>
<dbReference type="RefSeq" id="WP_006548752.1">
    <property type="nucleotide sequence ID" value="NZ_DS999574.1"/>
</dbReference>
<dbReference type="InterPro" id="IPR008492">
    <property type="entry name" value="Rv2714-like"/>
</dbReference>
<dbReference type="eggNOG" id="COG2047">
    <property type="taxonomic scope" value="Bacteria"/>
</dbReference>
<organism evidence="2 3">
    <name type="scientific">Actinomyces urogenitalis DSM 15434</name>
    <dbReference type="NCBI Taxonomy" id="525246"/>
    <lineage>
        <taxon>Bacteria</taxon>
        <taxon>Bacillati</taxon>
        <taxon>Actinomycetota</taxon>
        <taxon>Actinomycetes</taxon>
        <taxon>Actinomycetales</taxon>
        <taxon>Actinomycetaceae</taxon>
        <taxon>Actinomyces</taxon>
    </lineage>
</organism>
<evidence type="ECO:0000313" key="2">
    <source>
        <dbReference type="EMBL" id="EEH65356.1"/>
    </source>
</evidence>
<dbReference type="Proteomes" id="UP000004778">
    <property type="component" value="Unassembled WGS sequence"/>
</dbReference>
<sequence>MPMPLYSFERPAQAPVAPRVLLYHLDGAMDAGHAGELAVEQLLMTLPWQRLATFDADALMDYRARRPMMTFSSHTYTSVQMPELVLDLLQDDEGEDLLLLHGSEPDYRWEEFIGAVTHLALTMGVSQAVSMTGMPLAVPHTRPVYVHHHGNRPEELPEQPDFFGHAEFPGSVSGLLELHLGEAGLSSRGLTAGIPHYVAREDYPAGAAALLAAVAETTGLALPLGDLEAAAAVNRADIDAEAAGQSEVAAVVAALEAQYDAVAPVKADVEEVSRMLDVPTADEIGARLEAFLEANGTDPGLQYPGATGLEPHHPEGRD</sequence>
<accession>C0W7E7</accession>
<dbReference type="Gene3D" id="1.10.287.100">
    <property type="match status" value="1"/>
</dbReference>
<dbReference type="AlphaFoldDB" id="C0W7E7"/>
<dbReference type="InterPro" id="IPR038389">
    <property type="entry name" value="PSMG2_sf"/>
</dbReference>
<proteinExistence type="predicted"/>
<dbReference type="Gene3D" id="3.40.50.10900">
    <property type="entry name" value="PAC-like subunit"/>
    <property type="match status" value="1"/>
</dbReference>
<dbReference type="STRING" id="103621.GCA_001067145_00948"/>
<name>C0W7E7_9ACTO</name>
<dbReference type="InterPro" id="IPR019151">
    <property type="entry name" value="Proteasome_assmbl_chaperone_2"/>
</dbReference>
<gene>
    <name evidence="2" type="ORF">HMPREF0058_1791</name>
</gene>
<comment type="caution">
    <text evidence="2">The sequence shown here is derived from an EMBL/GenBank/DDBJ whole genome shotgun (WGS) entry which is preliminary data.</text>
</comment>
<reference evidence="2 3" key="1">
    <citation type="submission" date="2009-01" db="EMBL/GenBank/DDBJ databases">
        <authorList>
            <person name="Qin X."/>
            <person name="Bachman B."/>
            <person name="Battles P."/>
            <person name="Bell A."/>
            <person name="Bess C."/>
            <person name="Bickham C."/>
            <person name="Chaboub L."/>
            <person name="Chen D."/>
            <person name="Coyle M."/>
            <person name="Deiros D.R."/>
            <person name="Dinh H."/>
            <person name="Forbes L."/>
            <person name="Fowler G."/>
            <person name="Francisco L."/>
            <person name="Fu Q."/>
            <person name="Gubbala S."/>
            <person name="Hale W."/>
            <person name="Han Y."/>
            <person name="Hemphill L."/>
            <person name="Highlander S.K."/>
            <person name="Hirani K."/>
            <person name="Hogues M."/>
            <person name="Jackson L."/>
            <person name="Jakkamsetti A."/>
            <person name="Javaid M."/>
            <person name="Jiang H."/>
            <person name="Korchina V."/>
            <person name="Kovar C."/>
            <person name="Lara F."/>
            <person name="Lee S."/>
            <person name="Mata R."/>
            <person name="Mathew T."/>
            <person name="Moen C."/>
            <person name="Morales K."/>
            <person name="Munidasa M."/>
            <person name="Nazareth L."/>
            <person name="Ngo R."/>
            <person name="Nguyen L."/>
            <person name="Okwuonu G."/>
            <person name="Ongeri F."/>
            <person name="Patil S."/>
            <person name="Petrosino J."/>
            <person name="Pham C."/>
            <person name="Pham P."/>
            <person name="Pu L.-L."/>
            <person name="Puazo M."/>
            <person name="Raj R."/>
            <person name="Reid J."/>
            <person name="Rouhana J."/>
            <person name="Saada N."/>
            <person name="Shang Y."/>
            <person name="Simmons D."/>
            <person name="Thornton R."/>
            <person name="Warren J."/>
            <person name="Weissenberger G."/>
            <person name="Zhang J."/>
            <person name="Zhang L."/>
            <person name="Zhou C."/>
            <person name="Zhu D."/>
            <person name="Muzny D."/>
            <person name="Worley K."/>
            <person name="Gibbs R."/>
        </authorList>
    </citation>
    <scope>NUCLEOTIDE SEQUENCE [LARGE SCALE GENOMIC DNA]</scope>
    <source>
        <strain evidence="2 3">DSM 15434</strain>
    </source>
</reference>
<evidence type="ECO:0000313" key="3">
    <source>
        <dbReference type="Proteomes" id="UP000004778"/>
    </source>
</evidence>
<evidence type="ECO:0000256" key="1">
    <source>
        <dbReference type="SAM" id="MobiDB-lite"/>
    </source>
</evidence>
<dbReference type="SUPFAM" id="SSF159659">
    <property type="entry name" value="Cgl1923-like"/>
    <property type="match status" value="1"/>
</dbReference>
<dbReference type="PIRSF" id="PIRSF028754">
    <property type="entry name" value="UCP028754"/>
    <property type="match status" value="1"/>
</dbReference>
<dbReference type="HOGENOM" id="CLU_055821_0_0_11"/>
<dbReference type="Pfam" id="PF09754">
    <property type="entry name" value="PAC2"/>
    <property type="match status" value="1"/>
</dbReference>
<dbReference type="EMBL" id="ACFH01000121">
    <property type="protein sequence ID" value="EEH65356.1"/>
    <property type="molecule type" value="Genomic_DNA"/>
</dbReference>
<keyword evidence="3" id="KW-1185">Reference proteome</keyword>